<reference evidence="4" key="1">
    <citation type="journal article" date="2023" name="Mol. Phylogenet. Evol.">
        <title>Genome-scale phylogeny and comparative genomics of the fungal order Sordariales.</title>
        <authorList>
            <person name="Hensen N."/>
            <person name="Bonometti L."/>
            <person name="Westerberg I."/>
            <person name="Brannstrom I.O."/>
            <person name="Guillou S."/>
            <person name="Cros-Aarteil S."/>
            <person name="Calhoun S."/>
            <person name="Haridas S."/>
            <person name="Kuo A."/>
            <person name="Mondo S."/>
            <person name="Pangilinan J."/>
            <person name="Riley R."/>
            <person name="LaButti K."/>
            <person name="Andreopoulos B."/>
            <person name="Lipzen A."/>
            <person name="Chen C."/>
            <person name="Yan M."/>
            <person name="Daum C."/>
            <person name="Ng V."/>
            <person name="Clum A."/>
            <person name="Steindorff A."/>
            <person name="Ohm R.A."/>
            <person name="Martin F."/>
            <person name="Silar P."/>
            <person name="Natvig D.O."/>
            <person name="Lalanne C."/>
            <person name="Gautier V."/>
            <person name="Ament-Velasquez S.L."/>
            <person name="Kruys A."/>
            <person name="Hutchinson M.I."/>
            <person name="Powell A.J."/>
            <person name="Barry K."/>
            <person name="Miller A.N."/>
            <person name="Grigoriev I.V."/>
            <person name="Debuchy R."/>
            <person name="Gladieux P."/>
            <person name="Hiltunen Thoren M."/>
            <person name="Johannesson H."/>
        </authorList>
    </citation>
    <scope>NUCLEOTIDE SEQUENCE</scope>
    <source>
        <strain evidence="4">CBS 958.72</strain>
    </source>
</reference>
<evidence type="ECO:0000313" key="5">
    <source>
        <dbReference type="Proteomes" id="UP001287356"/>
    </source>
</evidence>
<feature type="region of interest" description="Disordered" evidence="2">
    <location>
        <begin position="568"/>
        <end position="634"/>
    </location>
</feature>
<sequence length="634" mass="69705">MASPSSPNSELLLSGSSSLGDDIDSGGSETFDQGVPSDEELGKRRHGDSSTATTPLDQSPCSLCSRPTPSHDISGISNHITSLSRVAKQIQSATTEAWDRRFEYKDVFSLLLYWEDDDLMVAPEVESLAATLRDIYHYKTETWKIPSKQPDWDIIERLIRFLRANDDQGNLVIFYYAGHAVPNPQIGGAPLWSSRRTHGKTMFSGSILSTIEAAKSDFLLLFDCCNAYHPPNRPSGSGRNIIEVISAVGFGGGAVAAEPGVDSFTCHLDEALALAKRRGPLKAVDLYMHIINRLFPEAPARLRSGSSFVVDGNGPVEQRSRRQCPVHYWLSGRDKSITLAPLEKTNSPCTDNNAQDTDVNLSKQPTPPVSIETPKDLAETGVAQLTRAEFPQVLVAFRVTKDLFDVDAWVEWLLEAPPEARDLIKIEGLYGSFSSLMLVRMPVQVWSMLPESSATLFVGFITTANQAVDLQRQVDELLVSTSGWDNQLPTHHRRQSGHTSDNLSMTRVGKLASTSSSSSSLKHTAIPRGATSQSTRQPRHRATVYEASSYPFVYRSKSRPRWVYAGGAAIPSGSDKSRRGTHNPFYPTLSQDEDPVGGSDKSRRGTHNPLYPTLSQDEDPYYSPGVNRYGTNSD</sequence>
<feature type="region of interest" description="Disordered" evidence="2">
    <location>
        <begin position="485"/>
        <end position="542"/>
    </location>
</feature>
<organism evidence="4 5">
    <name type="scientific">Lasiosphaeria ovina</name>
    <dbReference type="NCBI Taxonomy" id="92902"/>
    <lineage>
        <taxon>Eukaryota</taxon>
        <taxon>Fungi</taxon>
        <taxon>Dikarya</taxon>
        <taxon>Ascomycota</taxon>
        <taxon>Pezizomycotina</taxon>
        <taxon>Sordariomycetes</taxon>
        <taxon>Sordariomycetidae</taxon>
        <taxon>Sordariales</taxon>
        <taxon>Lasiosphaeriaceae</taxon>
        <taxon>Lasiosphaeria</taxon>
    </lineage>
</organism>
<dbReference type="Proteomes" id="UP001287356">
    <property type="component" value="Unassembled WGS sequence"/>
</dbReference>
<protein>
    <recommendedName>
        <fullName evidence="3">Raptor N-terminal CASPase-like domain-containing protein</fullName>
    </recommendedName>
</protein>
<gene>
    <name evidence="4" type="ORF">B0T24DRAFT_558014</name>
</gene>
<dbReference type="InterPro" id="IPR029347">
    <property type="entry name" value="Raptor_N"/>
</dbReference>
<accession>A0AAE0N281</accession>
<feature type="region of interest" description="Disordered" evidence="2">
    <location>
        <begin position="1"/>
        <end position="68"/>
    </location>
</feature>
<evidence type="ECO:0000259" key="3">
    <source>
        <dbReference type="Pfam" id="PF14538"/>
    </source>
</evidence>
<feature type="compositionally biased region" description="Polar residues" evidence="2">
    <location>
        <begin position="346"/>
        <end position="364"/>
    </location>
</feature>
<keyword evidence="5" id="KW-1185">Reference proteome</keyword>
<name>A0AAE0N281_9PEZI</name>
<feature type="compositionally biased region" description="Low complexity" evidence="2">
    <location>
        <begin position="1"/>
        <end position="28"/>
    </location>
</feature>
<feature type="region of interest" description="Disordered" evidence="2">
    <location>
        <begin position="346"/>
        <end position="371"/>
    </location>
</feature>
<dbReference type="Pfam" id="PF14538">
    <property type="entry name" value="Raptor_N"/>
    <property type="match status" value="1"/>
</dbReference>
<comment type="caution">
    <text evidence="4">The sequence shown here is derived from an EMBL/GenBank/DDBJ whole genome shotgun (WGS) entry which is preliminary data.</text>
</comment>
<evidence type="ECO:0000256" key="1">
    <source>
        <dbReference type="ARBA" id="ARBA00022737"/>
    </source>
</evidence>
<dbReference type="EMBL" id="JAULSN010000007">
    <property type="protein sequence ID" value="KAK3366734.1"/>
    <property type="molecule type" value="Genomic_DNA"/>
</dbReference>
<feature type="domain" description="Raptor N-terminal CASPase-like" evidence="3">
    <location>
        <begin position="110"/>
        <end position="227"/>
    </location>
</feature>
<proteinExistence type="predicted"/>
<evidence type="ECO:0000313" key="4">
    <source>
        <dbReference type="EMBL" id="KAK3366734.1"/>
    </source>
</evidence>
<keyword evidence="1" id="KW-0677">Repeat</keyword>
<reference evidence="4" key="2">
    <citation type="submission" date="2023-06" db="EMBL/GenBank/DDBJ databases">
        <authorList>
            <consortium name="Lawrence Berkeley National Laboratory"/>
            <person name="Haridas S."/>
            <person name="Hensen N."/>
            <person name="Bonometti L."/>
            <person name="Westerberg I."/>
            <person name="Brannstrom I.O."/>
            <person name="Guillou S."/>
            <person name="Cros-Aarteil S."/>
            <person name="Calhoun S."/>
            <person name="Kuo A."/>
            <person name="Mondo S."/>
            <person name="Pangilinan J."/>
            <person name="Riley R."/>
            <person name="Labutti K."/>
            <person name="Andreopoulos B."/>
            <person name="Lipzen A."/>
            <person name="Chen C."/>
            <person name="Yanf M."/>
            <person name="Daum C."/>
            <person name="Ng V."/>
            <person name="Clum A."/>
            <person name="Steindorff A."/>
            <person name="Ohm R."/>
            <person name="Martin F."/>
            <person name="Silar P."/>
            <person name="Natvig D."/>
            <person name="Lalanne C."/>
            <person name="Gautier V."/>
            <person name="Ament-Velasquez S.L."/>
            <person name="Kruys A."/>
            <person name="Hutchinson M.I."/>
            <person name="Powell A.J."/>
            <person name="Barry K."/>
            <person name="Miller A.N."/>
            <person name="Grigoriev I.V."/>
            <person name="Debuchy R."/>
            <person name="Gladieux P."/>
            <person name="Thoren M.H."/>
            <person name="Johannesson H."/>
        </authorList>
    </citation>
    <scope>NUCLEOTIDE SEQUENCE</scope>
    <source>
        <strain evidence="4">CBS 958.72</strain>
    </source>
</reference>
<dbReference type="AlphaFoldDB" id="A0AAE0N281"/>
<feature type="compositionally biased region" description="Polar residues" evidence="2">
    <location>
        <begin position="49"/>
        <end position="68"/>
    </location>
</feature>
<evidence type="ECO:0000256" key="2">
    <source>
        <dbReference type="SAM" id="MobiDB-lite"/>
    </source>
</evidence>